<dbReference type="GO" id="GO:0019622">
    <property type="term" value="P:3-(3-hydroxy)phenylpropionate catabolic process"/>
    <property type="evidence" value="ECO:0007669"/>
    <property type="project" value="TreeGrafter"/>
</dbReference>
<reference evidence="4 5" key="1">
    <citation type="journal article" date="2019" name="Nat. Microbiol.">
        <title>Mediterranean grassland soil C-N compound turnover is dependent on rainfall and depth, and is mediated by genomically divergent microorganisms.</title>
        <authorList>
            <person name="Diamond S."/>
            <person name="Andeer P.F."/>
            <person name="Li Z."/>
            <person name="Crits-Christoph A."/>
            <person name="Burstein D."/>
            <person name="Anantharaman K."/>
            <person name="Lane K.R."/>
            <person name="Thomas B.C."/>
            <person name="Pan C."/>
            <person name="Northen T.R."/>
            <person name="Banfield J.F."/>
        </authorList>
    </citation>
    <scope>NUCLEOTIDE SEQUENCE [LARGE SCALE GENOMIC DNA]</scope>
    <source>
        <strain evidence="4">NP_5</strain>
    </source>
</reference>
<accession>A0A537LUL0</accession>
<name>A0A537LUL0_9BACT</name>
<sequence>MGPGVVQEVSPAPVPSPSGNTARAGPTGLTLANLLGLEGVRALVIERNATTVQEPRAVSIDDESLRTMQAAGLVEMVLPAIVPGYGSHYLSPNGRCFVSVRPTEAPYGYPRRNAFRQPVLERQLREGLARFSSVGALFGHALESFAQNDHGVSLRVRRPDGRPVEVGCDFLVGCDGADSTVRRGLDVALEGSSPSERWLIVDLENSEVDSPHTIVFCDPARPAIALPGPDRTRRFEFKLHPTERDEDLLAPQVIERLLAAHGADPRSAITRTVVYRFHARVAARWAAGRIVLAGDAAHLTPPFAGQGMNSGIRDAHNLAWKLAAIVQGVVGPGILDTYEAERRRHVWEMIRLALRMGRVMAPRNRLTAWAVQSGFRLLGLCPPARDYIAEMRYKPTPRFASGFLVPDGRSARRTLVGRLLPQPRVVASDNRTVRLDTVLGNRFALLVWTARPDAVFAAADQPIWDRLGAKRIAVVPPGLDREALPGVDTVRDRDGGVATALARYPDHVLLLRPDHYVAACIPPGELARGAEAVAALVGRTSEGLRGGSRAAPPAHRGLSRDRAISRSPTGPAPAAANRRSGTPGSACGPAGSR</sequence>
<feature type="region of interest" description="Disordered" evidence="2">
    <location>
        <begin position="1"/>
        <end position="25"/>
    </location>
</feature>
<evidence type="ECO:0000313" key="5">
    <source>
        <dbReference type="Proteomes" id="UP000320393"/>
    </source>
</evidence>
<keyword evidence="1" id="KW-0560">Oxidoreductase</keyword>
<comment type="caution">
    <text evidence="4">The sequence shown here is derived from an EMBL/GenBank/DDBJ whole genome shotgun (WGS) entry which is preliminary data.</text>
</comment>
<dbReference type="PANTHER" id="PTHR43476:SF3">
    <property type="entry name" value="FAD-BINDING MONOOXYGENASE"/>
    <property type="match status" value="1"/>
</dbReference>
<feature type="region of interest" description="Disordered" evidence="2">
    <location>
        <begin position="543"/>
        <end position="593"/>
    </location>
</feature>
<dbReference type="Gene3D" id="3.30.70.2450">
    <property type="match status" value="1"/>
</dbReference>
<organism evidence="4 5">
    <name type="scientific">Candidatus Segetimicrobium genomatis</name>
    <dbReference type="NCBI Taxonomy" id="2569760"/>
    <lineage>
        <taxon>Bacteria</taxon>
        <taxon>Bacillati</taxon>
        <taxon>Candidatus Sysuimicrobiota</taxon>
        <taxon>Candidatus Sysuimicrobiia</taxon>
        <taxon>Candidatus Sysuimicrobiales</taxon>
        <taxon>Candidatus Segetimicrobiaceae</taxon>
        <taxon>Candidatus Segetimicrobium</taxon>
    </lineage>
</organism>
<protein>
    <submittedName>
        <fullName evidence="4">Bifunctional 3-(3-hydroxy-phenyl)propionate/3-hydroxycinnamic acid hydroxylase</fullName>
    </submittedName>
</protein>
<evidence type="ECO:0000256" key="1">
    <source>
        <dbReference type="ARBA" id="ARBA00023002"/>
    </source>
</evidence>
<evidence type="ECO:0000259" key="3">
    <source>
        <dbReference type="Pfam" id="PF01494"/>
    </source>
</evidence>
<proteinExistence type="predicted"/>
<dbReference type="PRINTS" id="PR00420">
    <property type="entry name" value="RNGMNOXGNASE"/>
</dbReference>
<dbReference type="GO" id="GO:0008688">
    <property type="term" value="F:3-(3-hydroxyphenyl)propionate hydroxylase activity"/>
    <property type="evidence" value="ECO:0007669"/>
    <property type="project" value="TreeGrafter"/>
</dbReference>
<dbReference type="NCBIfam" id="NF004831">
    <property type="entry name" value="PRK06183.1-5"/>
    <property type="match status" value="1"/>
</dbReference>
<dbReference type="GO" id="GO:0071949">
    <property type="term" value="F:FAD binding"/>
    <property type="evidence" value="ECO:0007669"/>
    <property type="project" value="InterPro"/>
</dbReference>
<dbReference type="EMBL" id="VBAM01000214">
    <property type="protein sequence ID" value="TMJ11698.1"/>
    <property type="molecule type" value="Genomic_DNA"/>
</dbReference>
<dbReference type="Gene3D" id="3.50.50.60">
    <property type="entry name" value="FAD/NAD(P)-binding domain"/>
    <property type="match status" value="1"/>
</dbReference>
<feature type="domain" description="FAD-binding" evidence="3">
    <location>
        <begin position="24"/>
        <end position="352"/>
    </location>
</feature>
<dbReference type="InterPro" id="IPR002938">
    <property type="entry name" value="FAD-bd"/>
</dbReference>
<evidence type="ECO:0000313" key="4">
    <source>
        <dbReference type="EMBL" id="TMJ11698.1"/>
    </source>
</evidence>
<dbReference type="Pfam" id="PF01494">
    <property type="entry name" value="FAD_binding_3"/>
    <property type="match status" value="1"/>
</dbReference>
<dbReference type="AlphaFoldDB" id="A0A537LUL0"/>
<dbReference type="InterPro" id="IPR036188">
    <property type="entry name" value="FAD/NAD-bd_sf"/>
</dbReference>
<dbReference type="NCBIfam" id="NF004829">
    <property type="entry name" value="PRK06183.1-3"/>
    <property type="match status" value="1"/>
</dbReference>
<evidence type="ECO:0000256" key="2">
    <source>
        <dbReference type="SAM" id="MobiDB-lite"/>
    </source>
</evidence>
<gene>
    <name evidence="4" type="ORF">E6H02_06685</name>
</gene>
<dbReference type="Proteomes" id="UP000320393">
    <property type="component" value="Unassembled WGS sequence"/>
</dbReference>
<dbReference type="PANTHER" id="PTHR43476">
    <property type="entry name" value="3-(3-HYDROXY-PHENYL)PROPIONATE/3-HYDROXYCINNAMIC ACID HYDROXYLASE"/>
    <property type="match status" value="1"/>
</dbReference>
<dbReference type="InterPro" id="IPR050631">
    <property type="entry name" value="PheA/TfdB_FAD_monoxygenase"/>
</dbReference>
<dbReference type="SUPFAM" id="SSF51905">
    <property type="entry name" value="FAD/NAD(P)-binding domain"/>
    <property type="match status" value="1"/>
</dbReference>